<accession>A0A2Z4LXQ2</accession>
<sequence length="246" mass="29128">MRKYFFITSKLIFTILFINNIEAQSDIKKDDLYETFDKIVGVEVSGLYNGIQYNNEYIVLDEKHQFLETDEFLEGFIGYDGQDYYGTYMKYDLFYDEIIVRPQNSSSGLAFKIIKSLVDEFSLNSKRFINIKALNSKTNEPFGYCELLSETEFFNLYKKYKKKPAKKARSGKIFYEFNQSSTYYLKYGNEYNPVTTRNDLISIFPDYKSVIKDYYKGYRQLLKSDQDTFIKLLIARLNELEQLKTA</sequence>
<reference evidence="1 2" key="1">
    <citation type="submission" date="2018-06" db="EMBL/GenBank/DDBJ databases">
        <title>Spongiibacterium sp. HME9304 Genome sequencing and assembly.</title>
        <authorList>
            <person name="Kang H."/>
            <person name="Kim H."/>
            <person name="Joh K."/>
        </authorList>
    </citation>
    <scope>NUCLEOTIDE SEQUENCE [LARGE SCALE GENOMIC DNA]</scope>
    <source>
        <strain evidence="1 2">HME9304</strain>
    </source>
</reference>
<dbReference type="KEGG" id="spon:HME9304_03180"/>
<dbReference type="EMBL" id="CP030104">
    <property type="protein sequence ID" value="AWX46148.1"/>
    <property type="molecule type" value="Genomic_DNA"/>
</dbReference>
<keyword evidence="2" id="KW-1185">Reference proteome</keyword>
<proteinExistence type="predicted"/>
<dbReference type="RefSeq" id="WP_112379461.1">
    <property type="nucleotide sequence ID" value="NZ_CP030104.1"/>
</dbReference>
<evidence type="ECO:0000313" key="2">
    <source>
        <dbReference type="Proteomes" id="UP000248536"/>
    </source>
</evidence>
<dbReference type="Proteomes" id="UP000248536">
    <property type="component" value="Chromosome"/>
</dbReference>
<dbReference type="OrthoDB" id="1187639at2"/>
<evidence type="ECO:0000313" key="1">
    <source>
        <dbReference type="EMBL" id="AWX46148.1"/>
    </source>
</evidence>
<gene>
    <name evidence="1" type="ORF">HME9304_03180</name>
</gene>
<protein>
    <submittedName>
        <fullName evidence="1">Uncharacterized protein</fullName>
    </submittedName>
</protein>
<name>A0A2Z4LXQ2_9FLAO</name>
<dbReference type="AlphaFoldDB" id="A0A2Z4LXQ2"/>
<organism evidence="1 2">
    <name type="scientific">Flagellimonas maritima</name>
    <dbReference type="NCBI Taxonomy" id="1383885"/>
    <lineage>
        <taxon>Bacteria</taxon>
        <taxon>Pseudomonadati</taxon>
        <taxon>Bacteroidota</taxon>
        <taxon>Flavobacteriia</taxon>
        <taxon>Flavobacteriales</taxon>
        <taxon>Flavobacteriaceae</taxon>
        <taxon>Flagellimonas</taxon>
    </lineage>
</organism>